<name>A0ABU6NL87_9BACI</name>
<evidence type="ECO:0008006" key="3">
    <source>
        <dbReference type="Google" id="ProtNLM"/>
    </source>
</evidence>
<protein>
    <recommendedName>
        <fullName evidence="3">DUF1292 domain-containing protein</fullName>
    </recommendedName>
</protein>
<reference evidence="1 2" key="1">
    <citation type="submission" date="2023-03" db="EMBL/GenBank/DDBJ databases">
        <title>Bacillus Genome Sequencing.</title>
        <authorList>
            <person name="Dunlap C."/>
        </authorList>
    </citation>
    <scope>NUCLEOTIDE SEQUENCE [LARGE SCALE GENOMIC DNA]</scope>
    <source>
        <strain evidence="1 2">B-4107</strain>
    </source>
</reference>
<dbReference type="RefSeq" id="WP_328237265.1">
    <property type="nucleotide sequence ID" value="NZ_JAROAS010000019.1"/>
</dbReference>
<gene>
    <name evidence="1" type="ORF">P5F74_10180</name>
</gene>
<organism evidence="1 2">
    <name type="scientific">Shouchella miscanthi</name>
    <dbReference type="NCBI Taxonomy" id="2598861"/>
    <lineage>
        <taxon>Bacteria</taxon>
        <taxon>Bacillati</taxon>
        <taxon>Bacillota</taxon>
        <taxon>Bacilli</taxon>
        <taxon>Bacillales</taxon>
        <taxon>Bacillaceae</taxon>
        <taxon>Shouchella</taxon>
    </lineage>
</organism>
<dbReference type="Proteomes" id="UP001341820">
    <property type="component" value="Unassembled WGS sequence"/>
</dbReference>
<dbReference type="EMBL" id="JAROAS010000019">
    <property type="protein sequence ID" value="MED4128499.1"/>
    <property type="molecule type" value="Genomic_DNA"/>
</dbReference>
<accession>A0ABU6NL87</accession>
<keyword evidence="2" id="KW-1185">Reference proteome</keyword>
<proteinExistence type="predicted"/>
<sequence length="82" mass="9712">MITFKKQGDKNILMIEQEEVLVDKERILEGQFLAVVSYLDKQENLLEAELFYHIDENEVNEFLESIKEGVQNKYQLSEDLFV</sequence>
<evidence type="ECO:0000313" key="1">
    <source>
        <dbReference type="EMBL" id="MED4128499.1"/>
    </source>
</evidence>
<evidence type="ECO:0000313" key="2">
    <source>
        <dbReference type="Proteomes" id="UP001341820"/>
    </source>
</evidence>
<comment type="caution">
    <text evidence="1">The sequence shown here is derived from an EMBL/GenBank/DDBJ whole genome shotgun (WGS) entry which is preliminary data.</text>
</comment>